<comment type="caution">
    <text evidence="2">The sequence shown here is derived from an EMBL/GenBank/DDBJ whole genome shotgun (WGS) entry which is preliminary data.</text>
</comment>
<evidence type="ECO:0000313" key="2">
    <source>
        <dbReference type="EMBL" id="CAL4112199.1"/>
    </source>
</evidence>
<keyword evidence="3" id="KW-1185">Reference proteome</keyword>
<dbReference type="Pfam" id="PF00078">
    <property type="entry name" value="RVT_1"/>
    <property type="match status" value="1"/>
</dbReference>
<dbReference type="Proteomes" id="UP001497623">
    <property type="component" value="Unassembled WGS sequence"/>
</dbReference>
<dbReference type="InterPro" id="IPR043502">
    <property type="entry name" value="DNA/RNA_pol_sf"/>
</dbReference>
<reference evidence="2 3" key="1">
    <citation type="submission" date="2024-05" db="EMBL/GenBank/DDBJ databases">
        <authorList>
            <person name="Wallberg A."/>
        </authorList>
    </citation>
    <scope>NUCLEOTIDE SEQUENCE [LARGE SCALE GENOMIC DNA]</scope>
</reference>
<dbReference type="SUPFAM" id="SSF56672">
    <property type="entry name" value="DNA/RNA polymerases"/>
    <property type="match status" value="1"/>
</dbReference>
<dbReference type="AlphaFoldDB" id="A0AAV2R6Z9"/>
<feature type="non-terminal residue" evidence="2">
    <location>
        <position position="1"/>
    </location>
</feature>
<dbReference type="GO" id="GO:0071897">
    <property type="term" value="P:DNA biosynthetic process"/>
    <property type="evidence" value="ECO:0007669"/>
    <property type="project" value="UniProtKB-ARBA"/>
</dbReference>
<dbReference type="InterPro" id="IPR000477">
    <property type="entry name" value="RT_dom"/>
</dbReference>
<proteinExistence type="predicted"/>
<evidence type="ECO:0000313" key="3">
    <source>
        <dbReference type="Proteomes" id="UP001497623"/>
    </source>
</evidence>
<name>A0AAV2R6Z9_MEGNR</name>
<accession>A0AAV2R6Z9</accession>
<evidence type="ECO:0000259" key="1">
    <source>
        <dbReference type="PROSITE" id="PS50878"/>
    </source>
</evidence>
<organism evidence="2 3">
    <name type="scientific">Meganyctiphanes norvegica</name>
    <name type="common">Northern krill</name>
    <name type="synonym">Thysanopoda norvegica</name>
    <dbReference type="NCBI Taxonomy" id="48144"/>
    <lineage>
        <taxon>Eukaryota</taxon>
        <taxon>Metazoa</taxon>
        <taxon>Ecdysozoa</taxon>
        <taxon>Arthropoda</taxon>
        <taxon>Crustacea</taxon>
        <taxon>Multicrustacea</taxon>
        <taxon>Malacostraca</taxon>
        <taxon>Eumalacostraca</taxon>
        <taxon>Eucarida</taxon>
        <taxon>Euphausiacea</taxon>
        <taxon>Euphausiidae</taxon>
        <taxon>Meganyctiphanes</taxon>
    </lineage>
</organism>
<dbReference type="PROSITE" id="PS50878">
    <property type="entry name" value="RT_POL"/>
    <property type="match status" value="1"/>
</dbReference>
<gene>
    <name evidence="2" type="ORF">MNOR_LOCUS19819</name>
</gene>
<sequence length="168" mass="19511">GSRIDTIFLDFAKAFDKVNHNILLEKVAKHKIKDKIGIWLREFLHNRKYRVVANGEMSEVQDVLSGVPQGTVLAAVLFIIMISDIDEKVKSSIVKLFADDTRISLKIRSDEDKILLQEDIDIIYNWANKNLMEFNENKFEQMSHGEIKNIGIEPIRHHRERISKLVKQ</sequence>
<dbReference type="EMBL" id="CAXKWB010014940">
    <property type="protein sequence ID" value="CAL4112199.1"/>
    <property type="molecule type" value="Genomic_DNA"/>
</dbReference>
<protein>
    <recommendedName>
        <fullName evidence="1">Reverse transcriptase domain-containing protein</fullName>
    </recommendedName>
</protein>
<feature type="domain" description="Reverse transcriptase" evidence="1">
    <location>
        <begin position="1"/>
        <end position="154"/>
    </location>
</feature>
<dbReference type="PANTHER" id="PTHR33332">
    <property type="entry name" value="REVERSE TRANSCRIPTASE DOMAIN-CONTAINING PROTEIN"/>
    <property type="match status" value="1"/>
</dbReference>